<name>A0AAV9UBF6_9PEZI</name>
<dbReference type="AlphaFoldDB" id="A0AAV9UBF6"/>
<proteinExistence type="predicted"/>
<evidence type="ECO:0000313" key="1">
    <source>
        <dbReference type="EMBL" id="KAK6338768.1"/>
    </source>
</evidence>
<reference evidence="1 2" key="1">
    <citation type="submission" date="2019-10" db="EMBL/GenBank/DDBJ databases">
        <authorList>
            <person name="Palmer J.M."/>
        </authorList>
    </citation>
    <scope>NUCLEOTIDE SEQUENCE [LARGE SCALE GENOMIC DNA]</scope>
    <source>
        <strain evidence="1 2">TWF696</strain>
    </source>
</reference>
<evidence type="ECO:0000313" key="2">
    <source>
        <dbReference type="Proteomes" id="UP001375240"/>
    </source>
</evidence>
<gene>
    <name evidence="1" type="ORF">TWF696_009580</name>
</gene>
<dbReference type="EMBL" id="JAVHNQ010000009">
    <property type="protein sequence ID" value="KAK6338768.1"/>
    <property type="molecule type" value="Genomic_DNA"/>
</dbReference>
<organism evidence="1 2">
    <name type="scientific">Orbilia brochopaga</name>
    <dbReference type="NCBI Taxonomy" id="3140254"/>
    <lineage>
        <taxon>Eukaryota</taxon>
        <taxon>Fungi</taxon>
        <taxon>Dikarya</taxon>
        <taxon>Ascomycota</taxon>
        <taxon>Pezizomycotina</taxon>
        <taxon>Orbiliomycetes</taxon>
        <taxon>Orbiliales</taxon>
        <taxon>Orbiliaceae</taxon>
        <taxon>Orbilia</taxon>
    </lineage>
</organism>
<accession>A0AAV9UBF6</accession>
<comment type="caution">
    <text evidence="1">The sequence shown here is derived from an EMBL/GenBank/DDBJ whole genome shotgun (WGS) entry which is preliminary data.</text>
</comment>
<protein>
    <submittedName>
        <fullName evidence="1">Uncharacterized protein</fullName>
    </submittedName>
</protein>
<dbReference type="Proteomes" id="UP001375240">
    <property type="component" value="Unassembled WGS sequence"/>
</dbReference>
<keyword evidence="2" id="KW-1185">Reference proteome</keyword>
<sequence>MLTEDLLIFRHIMGAQLPDARRMVEEKKAENERDLAGIMDILDVLEPDNTTNTAYECAKICLEMLKDTEKLLGLASRYLDSQEEALKQSVFKRCERKGIKWNIEHVNDRNHRKFAIKFWKLRQALQAVDRGMGILDVSCSLWPDFAKKWPYVEYVLEEEFGEDGNPNSDELAGYLRVID</sequence>